<keyword evidence="12" id="KW-0251">Elongation factor</keyword>
<dbReference type="Proteomes" id="UP000324797">
    <property type="component" value="Unassembled WGS sequence"/>
</dbReference>
<keyword evidence="4 8" id="KW-0238">DNA-binding</keyword>
<evidence type="ECO:0000256" key="9">
    <source>
        <dbReference type="RuleBase" id="RU000556"/>
    </source>
</evidence>
<dbReference type="Pfam" id="PF03449">
    <property type="entry name" value="GreA_GreB_N"/>
    <property type="match status" value="1"/>
</dbReference>
<dbReference type="GO" id="GO:0070063">
    <property type="term" value="F:RNA polymerase binding"/>
    <property type="evidence" value="ECO:0007669"/>
    <property type="project" value="InterPro"/>
</dbReference>
<dbReference type="SUPFAM" id="SSF54534">
    <property type="entry name" value="FKBP-like"/>
    <property type="match status" value="1"/>
</dbReference>
<name>A0A5S4YSU0_9BRAD</name>
<feature type="domain" description="Transcription elongation factor GreA/GreB N-terminal" evidence="11">
    <location>
        <begin position="13"/>
        <end position="83"/>
    </location>
</feature>
<keyword evidence="5 8" id="KW-0804">Transcription</keyword>
<dbReference type="GO" id="GO:0032784">
    <property type="term" value="P:regulation of DNA-templated transcription elongation"/>
    <property type="evidence" value="ECO:0007669"/>
    <property type="project" value="UniProtKB-UniRule"/>
</dbReference>
<comment type="caution">
    <text evidence="12">The sequence shown here is derived from an EMBL/GenBank/DDBJ whole genome shotgun (WGS) entry which is preliminary data.</text>
</comment>
<dbReference type="NCBIfam" id="NF001261">
    <property type="entry name" value="PRK00226.1-2"/>
    <property type="match status" value="1"/>
</dbReference>
<keyword evidence="3 8" id="KW-0805">Transcription regulation</keyword>
<evidence type="ECO:0000259" key="11">
    <source>
        <dbReference type="Pfam" id="PF03449"/>
    </source>
</evidence>
<dbReference type="HAMAP" id="MF_00105">
    <property type="entry name" value="GreA_GreB"/>
    <property type="match status" value="1"/>
</dbReference>
<protein>
    <recommendedName>
        <fullName evidence="2 8">Transcription elongation factor GreA</fullName>
    </recommendedName>
    <alternativeName>
        <fullName evidence="7 8">Transcript cleavage factor GreA</fullName>
    </alternativeName>
</protein>
<dbReference type="Pfam" id="PF01272">
    <property type="entry name" value="GreA_GreB"/>
    <property type="match status" value="1"/>
</dbReference>
<dbReference type="GO" id="GO:0006354">
    <property type="term" value="P:DNA-templated transcription elongation"/>
    <property type="evidence" value="ECO:0007669"/>
    <property type="project" value="TreeGrafter"/>
</dbReference>
<dbReference type="PIRSF" id="PIRSF006092">
    <property type="entry name" value="GreA_GreB"/>
    <property type="match status" value="1"/>
</dbReference>
<dbReference type="FunFam" id="1.10.287.180:FF:000001">
    <property type="entry name" value="Transcription elongation factor GreA"/>
    <property type="match status" value="1"/>
</dbReference>
<evidence type="ECO:0000313" key="12">
    <source>
        <dbReference type="EMBL" id="TYO67450.1"/>
    </source>
</evidence>
<evidence type="ECO:0000256" key="3">
    <source>
        <dbReference type="ARBA" id="ARBA00023015"/>
    </source>
</evidence>
<accession>A0A5S4YSU0</accession>
<evidence type="ECO:0000259" key="10">
    <source>
        <dbReference type="Pfam" id="PF01272"/>
    </source>
</evidence>
<evidence type="ECO:0000256" key="6">
    <source>
        <dbReference type="ARBA" id="ARBA00024916"/>
    </source>
</evidence>
<dbReference type="NCBIfam" id="TIGR01462">
    <property type="entry name" value="greA"/>
    <property type="match status" value="1"/>
</dbReference>
<dbReference type="PANTHER" id="PTHR30437:SF4">
    <property type="entry name" value="TRANSCRIPTION ELONGATION FACTOR GREA"/>
    <property type="match status" value="1"/>
</dbReference>
<gene>
    <name evidence="8 12" type="primary">greA</name>
    <name evidence="12" type="ORF">FXV83_05600</name>
</gene>
<dbReference type="GO" id="GO:0003746">
    <property type="term" value="F:translation elongation factor activity"/>
    <property type="evidence" value="ECO:0007669"/>
    <property type="project" value="UniProtKB-KW"/>
</dbReference>
<comment type="similarity">
    <text evidence="1 8 9">Belongs to the GreA/GreB family.</text>
</comment>
<evidence type="ECO:0000256" key="1">
    <source>
        <dbReference type="ARBA" id="ARBA00008213"/>
    </source>
</evidence>
<feature type="domain" description="Transcription elongation factor GreA/GreB C-terminal" evidence="10">
    <location>
        <begin position="92"/>
        <end position="164"/>
    </location>
</feature>
<keyword evidence="12" id="KW-0648">Protein biosynthesis</keyword>
<dbReference type="InterPro" id="IPR001437">
    <property type="entry name" value="Tscrpt_elong_fac_GreA/B_C"/>
</dbReference>
<dbReference type="InterPro" id="IPR028624">
    <property type="entry name" value="Tscrpt_elong_fac_GreA/B"/>
</dbReference>
<evidence type="ECO:0000313" key="13">
    <source>
        <dbReference type="Proteomes" id="UP000324797"/>
    </source>
</evidence>
<evidence type="ECO:0000256" key="2">
    <source>
        <dbReference type="ARBA" id="ARBA00013729"/>
    </source>
</evidence>
<dbReference type="Gene3D" id="3.10.50.30">
    <property type="entry name" value="Transcription elongation factor, GreA/GreB, C-terminal domain"/>
    <property type="match status" value="1"/>
</dbReference>
<dbReference type="InterPro" id="IPR036805">
    <property type="entry name" value="Tscrpt_elong_fac_GreA/B_N_sf"/>
</dbReference>
<dbReference type="InterPro" id="IPR006359">
    <property type="entry name" value="Tscrpt_elong_fac_GreA"/>
</dbReference>
<dbReference type="InterPro" id="IPR036953">
    <property type="entry name" value="GreA/GreB_C_sf"/>
</dbReference>
<evidence type="ECO:0000256" key="8">
    <source>
        <dbReference type="HAMAP-Rule" id="MF_00105"/>
    </source>
</evidence>
<dbReference type="Gene3D" id="1.10.287.180">
    <property type="entry name" value="Transcription elongation factor, GreA/GreB, N-terminal domain"/>
    <property type="match status" value="1"/>
</dbReference>
<comment type="function">
    <text evidence="6 8 9">Necessary for efficient RNA polymerase transcription elongation past template-encoded arresting sites. The arresting sites in DNA have the property of trapping a certain fraction of elongating RNA polymerases that pass through, resulting in locked ternary complexes. Cleavage of the nascent transcript by cleavage factors such as GreA or GreB allows the resumption of elongation from the new 3'terminus. GreA releases sequences of 2 to 3 nucleotides.</text>
</comment>
<dbReference type="FunFam" id="3.10.50.30:FF:000001">
    <property type="entry name" value="Transcription elongation factor GreA"/>
    <property type="match status" value="1"/>
</dbReference>
<dbReference type="GO" id="GO:0003677">
    <property type="term" value="F:DNA binding"/>
    <property type="evidence" value="ECO:0007669"/>
    <property type="project" value="UniProtKB-UniRule"/>
</dbReference>
<dbReference type="AlphaFoldDB" id="A0A5S4YSU0"/>
<dbReference type="SUPFAM" id="SSF46557">
    <property type="entry name" value="GreA transcript cleavage protein, N-terminal domain"/>
    <property type="match status" value="1"/>
</dbReference>
<dbReference type="InterPro" id="IPR023459">
    <property type="entry name" value="Tscrpt_elong_fac_GreA/B_fam"/>
</dbReference>
<dbReference type="InterPro" id="IPR022691">
    <property type="entry name" value="Tscrpt_elong_fac_GreA/B_N"/>
</dbReference>
<evidence type="ECO:0000256" key="5">
    <source>
        <dbReference type="ARBA" id="ARBA00023163"/>
    </source>
</evidence>
<evidence type="ECO:0000256" key="7">
    <source>
        <dbReference type="ARBA" id="ARBA00030776"/>
    </source>
</evidence>
<organism evidence="12 13">
    <name type="scientific">Bradyrhizobium hipponense</name>
    <dbReference type="NCBI Taxonomy" id="2605638"/>
    <lineage>
        <taxon>Bacteria</taxon>
        <taxon>Pseudomonadati</taxon>
        <taxon>Pseudomonadota</taxon>
        <taxon>Alphaproteobacteria</taxon>
        <taxon>Hyphomicrobiales</taxon>
        <taxon>Nitrobacteraceae</taxon>
        <taxon>Bradyrhizobium</taxon>
    </lineage>
</organism>
<dbReference type="EMBL" id="VSTH01000018">
    <property type="protein sequence ID" value="TYO67450.1"/>
    <property type="molecule type" value="Genomic_DNA"/>
</dbReference>
<keyword evidence="13" id="KW-1185">Reference proteome</keyword>
<sequence>MNKAIEAPIERLPMTADGYASLQDELRHRIKIERPRIGERIQDAKADDTNLPENADYQAAKSEQELNETRIAELQDKLARAEVIDVSRLSGQTIKFGATVTLTDDDTRERRMWQIVGESEADARRGKISVFSPLARALIGKTKGALVEVITPGGARAYKIDKVEWR</sequence>
<proteinExistence type="inferred from homology"/>
<evidence type="ECO:0000256" key="4">
    <source>
        <dbReference type="ARBA" id="ARBA00023125"/>
    </source>
</evidence>
<reference evidence="12 13" key="1">
    <citation type="submission" date="2019-08" db="EMBL/GenBank/DDBJ databases">
        <title>Bradyrhizobium hipponensis sp. nov., a rhizobium isolated from a Lupinus angustifolius root nodule in Tunisia.</title>
        <authorList>
            <person name="Off K."/>
            <person name="Rejili M."/>
            <person name="Mars M."/>
            <person name="Brachmann A."/>
            <person name="Marin M."/>
        </authorList>
    </citation>
    <scope>NUCLEOTIDE SEQUENCE [LARGE SCALE GENOMIC DNA]</scope>
    <source>
        <strain evidence="13">aSej3</strain>
    </source>
</reference>
<dbReference type="PANTHER" id="PTHR30437">
    <property type="entry name" value="TRANSCRIPTION ELONGATION FACTOR GREA"/>
    <property type="match status" value="1"/>
</dbReference>
<dbReference type="RefSeq" id="WP_148738207.1">
    <property type="nucleotide sequence ID" value="NZ_VSTH01000018.1"/>
</dbReference>